<protein>
    <recommendedName>
        <fullName evidence="3">Opi1-domain-containing protein</fullName>
    </recommendedName>
</protein>
<feature type="region of interest" description="Disordered" evidence="1">
    <location>
        <begin position="1"/>
        <end position="34"/>
    </location>
</feature>
<dbReference type="EMBL" id="LK023326">
    <property type="protein sequence ID" value="CDS08606.1"/>
    <property type="molecule type" value="Genomic_DNA"/>
</dbReference>
<dbReference type="PANTHER" id="PTHR38406:SF1">
    <property type="entry name" value="TRANSCRIPTIONAL REPRESSOR OPI1"/>
    <property type="match status" value="1"/>
</dbReference>
<dbReference type="GO" id="GO:0005783">
    <property type="term" value="C:endoplasmic reticulum"/>
    <property type="evidence" value="ECO:0007669"/>
    <property type="project" value="TreeGrafter"/>
</dbReference>
<feature type="compositionally biased region" description="Polar residues" evidence="1">
    <location>
        <begin position="1"/>
        <end position="21"/>
    </location>
</feature>
<feature type="compositionally biased region" description="Polar residues" evidence="1">
    <location>
        <begin position="221"/>
        <end position="231"/>
    </location>
</feature>
<dbReference type="OrthoDB" id="2441642at2759"/>
<accession>A0A077WLN6</accession>
<dbReference type="InterPro" id="IPR013927">
    <property type="entry name" value="TF_Opi1_Ccg-8"/>
</dbReference>
<dbReference type="GO" id="GO:0003714">
    <property type="term" value="F:transcription corepressor activity"/>
    <property type="evidence" value="ECO:0007669"/>
    <property type="project" value="InterPro"/>
</dbReference>
<dbReference type="GO" id="GO:0008654">
    <property type="term" value="P:phospholipid biosynthetic process"/>
    <property type="evidence" value="ECO:0007669"/>
    <property type="project" value="TreeGrafter"/>
</dbReference>
<reference evidence="2" key="1">
    <citation type="journal article" date="2014" name="Genome Announc.">
        <title>De novo whole-genome sequence and genome annotation of Lichtheimia ramosa.</title>
        <authorList>
            <person name="Linde J."/>
            <person name="Schwartze V."/>
            <person name="Binder U."/>
            <person name="Lass-Florl C."/>
            <person name="Voigt K."/>
            <person name="Horn F."/>
        </authorList>
    </citation>
    <scope>NUCLEOTIDE SEQUENCE</scope>
    <source>
        <strain evidence="2">JMRC FSU:6197</strain>
    </source>
</reference>
<evidence type="ECO:0008006" key="3">
    <source>
        <dbReference type="Google" id="ProtNLM"/>
    </source>
</evidence>
<dbReference type="Pfam" id="PF08618">
    <property type="entry name" value="Opi1"/>
    <property type="match status" value="1"/>
</dbReference>
<dbReference type="GO" id="GO:0005634">
    <property type="term" value="C:nucleus"/>
    <property type="evidence" value="ECO:0007669"/>
    <property type="project" value="TreeGrafter"/>
</dbReference>
<dbReference type="GO" id="GO:0006357">
    <property type="term" value="P:regulation of transcription by RNA polymerase II"/>
    <property type="evidence" value="ECO:0007669"/>
    <property type="project" value="TreeGrafter"/>
</dbReference>
<dbReference type="AlphaFoldDB" id="A0A077WLN6"/>
<gene>
    <name evidence="2" type="ORF">LRAMOSA09967</name>
</gene>
<feature type="compositionally biased region" description="Basic and acidic residues" evidence="1">
    <location>
        <begin position="182"/>
        <end position="196"/>
    </location>
</feature>
<proteinExistence type="predicted"/>
<dbReference type="GO" id="GO:0030968">
    <property type="term" value="P:endoplasmic reticulum unfolded protein response"/>
    <property type="evidence" value="ECO:0007669"/>
    <property type="project" value="TreeGrafter"/>
</dbReference>
<dbReference type="PANTHER" id="PTHR38406">
    <property type="entry name" value="TRANSCRIPTIONAL REPRESSOR OPI1"/>
    <property type="match status" value="1"/>
</dbReference>
<evidence type="ECO:0000256" key="1">
    <source>
        <dbReference type="SAM" id="MobiDB-lite"/>
    </source>
</evidence>
<sequence length="412" mass="45402">MAQSHPTSPMSLAKICNSTNDDSPKNLVPSLSIDRDDPNVQLAAEALGDMARTQGTGKIVLPPLPALSSSGPPSPSLAAASKSNNRYFSFSSDSSIATTEDDPATTSNYDVIDSAWRAYHGSTNMVKYGAEMVGSFYERYGRRSSTATTPMEQDDEDEDVTIATARILARTTLSDNTTTSEQQHDGLRKRRHEDARRRSKSPYAIQPHHHHHPPPRHRNNTARQPSSTWQQLVVHASSAAGTTAAVISEESMKCLRYCLSWIQYAIHHIEQQMALLRSYLVSLAKEPTANAQPEVVTRVKKEMINTVRKVVEVVSKYAGSSLPQQAKETVRGFILSLPAKANANLKNTTSAQDRGQETPIKLLNFGGESIEMLQSVSNVFSDTVDRADLWLDRLRAMGVVQQDNKKSQVDQQ</sequence>
<feature type="compositionally biased region" description="Basic residues" evidence="1">
    <location>
        <begin position="207"/>
        <end position="220"/>
    </location>
</feature>
<evidence type="ECO:0000313" key="2">
    <source>
        <dbReference type="EMBL" id="CDS08606.1"/>
    </source>
</evidence>
<name>A0A077WLN6_9FUNG</name>
<feature type="region of interest" description="Disordered" evidence="1">
    <location>
        <begin position="171"/>
        <end position="233"/>
    </location>
</feature>
<organism evidence="2">
    <name type="scientific">Lichtheimia ramosa</name>
    <dbReference type="NCBI Taxonomy" id="688394"/>
    <lineage>
        <taxon>Eukaryota</taxon>
        <taxon>Fungi</taxon>
        <taxon>Fungi incertae sedis</taxon>
        <taxon>Mucoromycota</taxon>
        <taxon>Mucoromycotina</taxon>
        <taxon>Mucoromycetes</taxon>
        <taxon>Mucorales</taxon>
        <taxon>Lichtheimiaceae</taxon>
        <taxon>Lichtheimia</taxon>
    </lineage>
</organism>